<dbReference type="EMBL" id="KB822712">
    <property type="protein sequence ID" value="ETN45547.1"/>
    <property type="molecule type" value="Genomic_DNA"/>
</dbReference>
<feature type="compositionally biased region" description="Basic and acidic residues" evidence="1">
    <location>
        <begin position="448"/>
        <end position="462"/>
    </location>
</feature>
<gene>
    <name evidence="2" type="ORF">HMPREF1541_09379</name>
</gene>
<dbReference type="VEuPathDB" id="FungiDB:HMPREF1541_09379"/>
<feature type="compositionally biased region" description="Basic and acidic residues" evidence="1">
    <location>
        <begin position="75"/>
        <end position="88"/>
    </location>
</feature>
<feature type="compositionally biased region" description="Polar residues" evidence="1">
    <location>
        <begin position="116"/>
        <end position="133"/>
    </location>
</feature>
<dbReference type="STRING" id="1220924.W2SA28"/>
<dbReference type="AlphaFoldDB" id="W2SA28"/>
<evidence type="ECO:0008006" key="4">
    <source>
        <dbReference type="Google" id="ProtNLM"/>
    </source>
</evidence>
<feature type="region of interest" description="Disordered" evidence="1">
    <location>
        <begin position="171"/>
        <end position="202"/>
    </location>
</feature>
<feature type="compositionally biased region" description="Polar residues" evidence="1">
    <location>
        <begin position="400"/>
        <end position="436"/>
    </location>
</feature>
<dbReference type="GeneID" id="19976718"/>
<dbReference type="InParanoid" id="W2SA28"/>
<feature type="region of interest" description="Disordered" evidence="1">
    <location>
        <begin position="493"/>
        <end position="513"/>
    </location>
</feature>
<feature type="region of interest" description="Disordered" evidence="1">
    <location>
        <begin position="530"/>
        <end position="562"/>
    </location>
</feature>
<feature type="region of interest" description="Disordered" evidence="1">
    <location>
        <begin position="1"/>
        <end position="50"/>
    </location>
</feature>
<reference evidence="2 3" key="1">
    <citation type="submission" date="2013-03" db="EMBL/GenBank/DDBJ databases">
        <title>The Genome Sequence of Phialophora europaea CBS 101466.</title>
        <authorList>
            <consortium name="The Broad Institute Genomics Platform"/>
            <person name="Cuomo C."/>
            <person name="de Hoog S."/>
            <person name="Gorbushina A."/>
            <person name="Walker B."/>
            <person name="Young S.K."/>
            <person name="Zeng Q."/>
            <person name="Gargeya S."/>
            <person name="Fitzgerald M."/>
            <person name="Haas B."/>
            <person name="Abouelleil A."/>
            <person name="Allen A.W."/>
            <person name="Alvarado L."/>
            <person name="Arachchi H.M."/>
            <person name="Berlin A.M."/>
            <person name="Chapman S.B."/>
            <person name="Gainer-Dewar J."/>
            <person name="Goldberg J."/>
            <person name="Griggs A."/>
            <person name="Gujja S."/>
            <person name="Hansen M."/>
            <person name="Howarth C."/>
            <person name="Imamovic A."/>
            <person name="Ireland A."/>
            <person name="Larimer J."/>
            <person name="McCowan C."/>
            <person name="Murphy C."/>
            <person name="Pearson M."/>
            <person name="Poon T.W."/>
            <person name="Priest M."/>
            <person name="Roberts A."/>
            <person name="Saif S."/>
            <person name="Shea T."/>
            <person name="Sisk P."/>
            <person name="Sykes S."/>
            <person name="Wortman J."/>
            <person name="Nusbaum C."/>
            <person name="Birren B."/>
        </authorList>
    </citation>
    <scope>NUCLEOTIDE SEQUENCE [LARGE SCALE GENOMIC DNA]</scope>
    <source>
        <strain evidence="2 3">CBS 101466</strain>
    </source>
</reference>
<dbReference type="HOGENOM" id="CLU_354511_0_0_1"/>
<organism evidence="2 3">
    <name type="scientific">Cyphellophora europaea (strain CBS 101466)</name>
    <name type="common">Phialophora europaea</name>
    <dbReference type="NCBI Taxonomy" id="1220924"/>
    <lineage>
        <taxon>Eukaryota</taxon>
        <taxon>Fungi</taxon>
        <taxon>Dikarya</taxon>
        <taxon>Ascomycota</taxon>
        <taxon>Pezizomycotina</taxon>
        <taxon>Eurotiomycetes</taxon>
        <taxon>Chaetothyriomycetidae</taxon>
        <taxon>Chaetothyriales</taxon>
        <taxon>Cyphellophoraceae</taxon>
        <taxon>Cyphellophora</taxon>
    </lineage>
</organism>
<dbReference type="OrthoDB" id="5204833at2759"/>
<feature type="compositionally biased region" description="Polar residues" evidence="1">
    <location>
        <begin position="370"/>
        <end position="385"/>
    </location>
</feature>
<name>W2SA28_CYPE1</name>
<dbReference type="RefSeq" id="XP_008712275.1">
    <property type="nucleotide sequence ID" value="XM_008714053.1"/>
</dbReference>
<protein>
    <recommendedName>
        <fullName evidence="4">Erythromycin esterase</fullName>
    </recommendedName>
</protein>
<dbReference type="eggNOG" id="ENOG502T00Q">
    <property type="taxonomic scope" value="Eukaryota"/>
</dbReference>
<keyword evidence="3" id="KW-1185">Reference proteome</keyword>
<evidence type="ECO:0000313" key="3">
    <source>
        <dbReference type="Proteomes" id="UP000030752"/>
    </source>
</evidence>
<feature type="compositionally biased region" description="Basic and acidic residues" evidence="1">
    <location>
        <begin position="171"/>
        <end position="183"/>
    </location>
</feature>
<accession>W2SA28</accession>
<feature type="compositionally biased region" description="Polar residues" evidence="1">
    <location>
        <begin position="493"/>
        <end position="510"/>
    </location>
</feature>
<sequence>MARRSARLSKTSPGQVEVNKPLPNPPKLDSVMERDESVEDSSAVPTIDSIINTPGMAANVKSQLKRLSPLNTPKTEPRPAKSEMDPKTMHQTMMPPDSGTKLGFADVSHIPRASVASIQNTPTRSSKKSTQAASAPGFKFTFASESGLSEEAKVMMENLREDAARIKAEMKNQKDLQDQKDGEAESMFSGRKIAKPKAKAGRFSDVHMAQFKKMDSIENHASSFRTRLGYNQPTMQSLKRSPSKAGLDEPERPRTAGKGTPGRAPPPFSHQTQAGGGLHKPASHSASVDRLENTAPAKRLRRSEVDDVSSSRPQEAAAVKPSGIPKSTSTSNLFSPTKASLARAQSTANSPAKPLMLPRSQSAKGVRNSGRMSLSRTTSAVSRFTSKLLEAQQTSRKDTPTLSRSKSTYELSTAPSNVQSVSSTTTRPTAHTSKLPTFSGLKSILRSPRKDGSTPAERDVTPKRPNTSAGVVESSKKVDFTPSVKSRYAVKLANNSPSPVKSAQTLTPRATRTPIVPYDPAAYVIQEDQDEAWEDASSSPIEYPTLPALSAQPSPRNGPVVQTLAQKAKDLGRRESKEFKSIFTTLHHPSRPSSAGSLTSSNATVGRADPTSQALQASRSTNDTSARSSRPSTIRRVRSSGTTEAVQPFEDTEVHTMAHGIPAKKRRRESRYFEASEDSAEASKENRPMAGAWTEGDDADDESARRAKRVKTIDFKDIEAGEQQTSPKKRSAAREAAAKHARDRKSVALGQVKGTPAKAALTMSRLNMLSQPKRRG</sequence>
<feature type="compositionally biased region" description="Polar residues" evidence="1">
    <location>
        <begin position="224"/>
        <end position="240"/>
    </location>
</feature>
<feature type="compositionally biased region" description="Polar residues" evidence="1">
    <location>
        <begin position="591"/>
        <end position="632"/>
    </location>
</feature>
<proteinExistence type="predicted"/>
<feature type="compositionally biased region" description="Basic and acidic residues" evidence="1">
    <location>
        <begin position="732"/>
        <end position="745"/>
    </location>
</feature>
<feature type="region of interest" description="Disordered" evidence="1">
    <location>
        <begin position="62"/>
        <end position="136"/>
    </location>
</feature>
<feature type="region of interest" description="Disordered" evidence="1">
    <location>
        <begin position="584"/>
        <end position="745"/>
    </location>
</feature>
<feature type="region of interest" description="Disordered" evidence="1">
    <location>
        <begin position="224"/>
        <end position="478"/>
    </location>
</feature>
<feature type="compositionally biased region" description="Polar residues" evidence="1">
    <location>
        <begin position="325"/>
        <end position="350"/>
    </location>
</feature>
<evidence type="ECO:0000313" key="2">
    <source>
        <dbReference type="EMBL" id="ETN45547.1"/>
    </source>
</evidence>
<evidence type="ECO:0000256" key="1">
    <source>
        <dbReference type="SAM" id="MobiDB-lite"/>
    </source>
</evidence>
<dbReference type="Proteomes" id="UP000030752">
    <property type="component" value="Unassembled WGS sequence"/>
</dbReference>